<dbReference type="Proteomes" id="UP000277633">
    <property type="component" value="Unassembled WGS sequence"/>
</dbReference>
<gene>
    <name evidence="1" type="ORF">DRO07_00095</name>
</gene>
<comment type="caution">
    <text evidence="1">The sequence shown here is derived from an EMBL/GenBank/DDBJ whole genome shotgun (WGS) entry which is preliminary data.</text>
</comment>
<evidence type="ECO:0000313" key="1">
    <source>
        <dbReference type="EMBL" id="RLG70496.1"/>
    </source>
</evidence>
<proteinExistence type="predicted"/>
<dbReference type="Gene3D" id="1.10.390.10">
    <property type="entry name" value="Neutral Protease Domain 2"/>
    <property type="match status" value="1"/>
</dbReference>
<protein>
    <submittedName>
        <fullName evidence="1">Uncharacterized protein</fullName>
    </submittedName>
</protein>
<name>A0A497JI85_9ARCH</name>
<dbReference type="AlphaFoldDB" id="A0A497JI85"/>
<organism evidence="1 2">
    <name type="scientific">Candidatus Iainarchaeum sp</name>
    <dbReference type="NCBI Taxonomy" id="3101447"/>
    <lineage>
        <taxon>Archaea</taxon>
        <taxon>Candidatus Iainarchaeota</taxon>
        <taxon>Candidatus Iainarchaeia</taxon>
        <taxon>Candidatus Iainarchaeales</taxon>
        <taxon>Candidatus Iainarchaeaceae</taxon>
        <taxon>Candidatus Iainarchaeum</taxon>
    </lineage>
</organism>
<reference evidence="1 2" key="1">
    <citation type="submission" date="2018-06" db="EMBL/GenBank/DDBJ databases">
        <title>Extensive metabolic versatility and redundancy in microbially diverse, dynamic hydrothermal sediments.</title>
        <authorList>
            <person name="Dombrowski N."/>
            <person name="Teske A."/>
            <person name="Baker B.J."/>
        </authorList>
    </citation>
    <scope>NUCLEOTIDE SEQUENCE [LARGE SCALE GENOMIC DNA]</scope>
    <source>
        <strain evidence="1">B9_G13</strain>
    </source>
</reference>
<sequence length="440" mass="50543">MPFYENGTVLSLADSLGEIKDYKIEENVLTIRTNSSAKRREDIIKLKVKIDGLARERFSNIYFVKFSLPAEQKTKVSFRAYGKRILGFDTASGFRGSLKNGELKISGLGPFITSFFYSEEGRRFGKFILLNKSNLADEKIGKSLERASELYFIVLAVLGIELDANEFAVLVLSDDEYREKINEYSEGVYSTGGLIVIKESAFEKKEAPAVVLHELTHEINAKIMAWNNSGTSWFDEGLAKFVEYLTKKQLGLRTNNLFYGVVQYSDAQYTYTLNPASDWKLLKQYYDKNEQFMLEWNADNADVREFGYAFSELFIREYVKEKGFGALHRALRELLKIKESVNAPKEFSKAVLEALDTKLEPCKRESEKKLLSCIRELNRFNPEIPETKVLIIGVEEQEVTKKPNMQALRKKLLEEKLNAFSEMLMQFLETLMRSTKSALR</sequence>
<accession>A0A497JI85</accession>
<dbReference type="EMBL" id="QMWO01000001">
    <property type="protein sequence ID" value="RLG70496.1"/>
    <property type="molecule type" value="Genomic_DNA"/>
</dbReference>
<evidence type="ECO:0000313" key="2">
    <source>
        <dbReference type="Proteomes" id="UP000277633"/>
    </source>
</evidence>
<dbReference type="InterPro" id="IPR027268">
    <property type="entry name" value="Peptidase_M4/M1_CTD_sf"/>
</dbReference>